<evidence type="ECO:0000256" key="5">
    <source>
        <dbReference type="ARBA" id="ARBA00023163"/>
    </source>
</evidence>
<accession>A0A7T7L4N2</accession>
<dbReference type="InterPro" id="IPR013249">
    <property type="entry name" value="RNA_pol_sigma70_r4_t2"/>
</dbReference>
<protein>
    <submittedName>
        <fullName evidence="8">RNA polymerase sigma factor</fullName>
    </submittedName>
</protein>
<dbReference type="Gene3D" id="1.10.1740.10">
    <property type="match status" value="1"/>
</dbReference>
<evidence type="ECO:0000259" key="7">
    <source>
        <dbReference type="Pfam" id="PF08281"/>
    </source>
</evidence>
<dbReference type="InterPro" id="IPR036388">
    <property type="entry name" value="WH-like_DNA-bd_sf"/>
</dbReference>
<keyword evidence="2" id="KW-0805">Transcription regulation</keyword>
<dbReference type="Proteomes" id="UP000595636">
    <property type="component" value="Chromosome"/>
</dbReference>
<dbReference type="AlphaFoldDB" id="A0A7T7L4N2"/>
<gene>
    <name evidence="8" type="ORF">JEQ17_47900</name>
</gene>
<dbReference type="RefSeq" id="WP_200401201.1">
    <property type="nucleotide sequence ID" value="NZ_CP066831.1"/>
</dbReference>
<feature type="region of interest" description="Disordered" evidence="6">
    <location>
        <begin position="73"/>
        <end position="94"/>
    </location>
</feature>
<evidence type="ECO:0000256" key="4">
    <source>
        <dbReference type="ARBA" id="ARBA00023125"/>
    </source>
</evidence>
<dbReference type="PANTHER" id="PTHR43133">
    <property type="entry name" value="RNA POLYMERASE ECF-TYPE SIGMA FACTO"/>
    <property type="match status" value="1"/>
</dbReference>
<proteinExistence type="inferred from homology"/>
<reference evidence="8 9" key="1">
    <citation type="submission" date="2020-12" db="EMBL/GenBank/DDBJ databases">
        <title>A novel species.</title>
        <authorList>
            <person name="Li K."/>
        </authorList>
    </citation>
    <scope>NUCLEOTIDE SEQUENCE [LARGE SCALE GENOMIC DNA]</scope>
    <source>
        <strain evidence="8 9">ZYC-3</strain>
    </source>
</reference>
<organism evidence="8 9">
    <name type="scientific">Streptomyces liliifuscus</name>
    <dbReference type="NCBI Taxonomy" id="2797636"/>
    <lineage>
        <taxon>Bacteria</taxon>
        <taxon>Bacillati</taxon>
        <taxon>Actinomycetota</taxon>
        <taxon>Actinomycetes</taxon>
        <taxon>Kitasatosporales</taxon>
        <taxon>Streptomycetaceae</taxon>
        <taxon>Streptomyces</taxon>
    </lineage>
</organism>
<evidence type="ECO:0000256" key="6">
    <source>
        <dbReference type="SAM" id="MobiDB-lite"/>
    </source>
</evidence>
<dbReference type="SUPFAM" id="SSF88946">
    <property type="entry name" value="Sigma2 domain of RNA polymerase sigma factors"/>
    <property type="match status" value="1"/>
</dbReference>
<dbReference type="EMBL" id="CP066831">
    <property type="protein sequence ID" value="QQM46370.1"/>
    <property type="molecule type" value="Genomic_DNA"/>
</dbReference>
<keyword evidence="5" id="KW-0804">Transcription</keyword>
<keyword evidence="4" id="KW-0238">DNA-binding</keyword>
<dbReference type="InterPro" id="IPR013325">
    <property type="entry name" value="RNA_pol_sigma_r2"/>
</dbReference>
<dbReference type="PANTHER" id="PTHR43133:SF8">
    <property type="entry name" value="RNA POLYMERASE SIGMA FACTOR HI_1459-RELATED"/>
    <property type="match status" value="1"/>
</dbReference>
<evidence type="ECO:0000256" key="3">
    <source>
        <dbReference type="ARBA" id="ARBA00023082"/>
    </source>
</evidence>
<keyword evidence="3" id="KW-0731">Sigma factor</keyword>
<dbReference type="NCBIfam" id="TIGR02937">
    <property type="entry name" value="sigma70-ECF"/>
    <property type="match status" value="1"/>
</dbReference>
<keyword evidence="9" id="KW-1185">Reference proteome</keyword>
<dbReference type="Gene3D" id="1.10.10.10">
    <property type="entry name" value="Winged helix-like DNA-binding domain superfamily/Winged helix DNA-binding domain"/>
    <property type="match status" value="1"/>
</dbReference>
<dbReference type="InterPro" id="IPR013324">
    <property type="entry name" value="RNA_pol_sigma_r3/r4-like"/>
</dbReference>
<dbReference type="GO" id="GO:0003677">
    <property type="term" value="F:DNA binding"/>
    <property type="evidence" value="ECO:0007669"/>
    <property type="project" value="UniProtKB-KW"/>
</dbReference>
<feature type="domain" description="RNA polymerase sigma factor 70 region 4 type 2" evidence="7">
    <location>
        <begin position="104"/>
        <end position="154"/>
    </location>
</feature>
<dbReference type="InterPro" id="IPR039425">
    <property type="entry name" value="RNA_pol_sigma-70-like"/>
</dbReference>
<dbReference type="SUPFAM" id="SSF88659">
    <property type="entry name" value="Sigma3 and sigma4 domains of RNA polymerase sigma factors"/>
    <property type="match status" value="1"/>
</dbReference>
<evidence type="ECO:0000256" key="2">
    <source>
        <dbReference type="ARBA" id="ARBA00023015"/>
    </source>
</evidence>
<sequence>MTHEEFEAFFRKDYPNLIRHLTIQGFPRDLVTDVAQEAMLRLFRTQGGVSQPQRWVRVTARHIALDACRRDAQRERLSQQAAEQPTPGPAQPDTAVAERNQAAMVLRLLLELPPRQQEVMAWHLDGYRPEEIAEILGSKRATVDSNLRHARDKLRKAWNDDERGEAE</sequence>
<dbReference type="GO" id="GO:0016987">
    <property type="term" value="F:sigma factor activity"/>
    <property type="evidence" value="ECO:0007669"/>
    <property type="project" value="UniProtKB-KW"/>
</dbReference>
<dbReference type="KEGG" id="slf:JEQ17_47900"/>
<dbReference type="GO" id="GO:0006352">
    <property type="term" value="P:DNA-templated transcription initiation"/>
    <property type="evidence" value="ECO:0007669"/>
    <property type="project" value="InterPro"/>
</dbReference>
<dbReference type="Pfam" id="PF08281">
    <property type="entry name" value="Sigma70_r4_2"/>
    <property type="match status" value="1"/>
</dbReference>
<evidence type="ECO:0000313" key="9">
    <source>
        <dbReference type="Proteomes" id="UP000595636"/>
    </source>
</evidence>
<evidence type="ECO:0000256" key="1">
    <source>
        <dbReference type="ARBA" id="ARBA00010641"/>
    </source>
</evidence>
<comment type="similarity">
    <text evidence="1">Belongs to the sigma-70 factor family. ECF subfamily.</text>
</comment>
<evidence type="ECO:0000313" key="8">
    <source>
        <dbReference type="EMBL" id="QQM46370.1"/>
    </source>
</evidence>
<dbReference type="InterPro" id="IPR014284">
    <property type="entry name" value="RNA_pol_sigma-70_dom"/>
</dbReference>
<name>A0A7T7L4N2_9ACTN</name>